<sequence>MGPPTNSNSCETMIAQPIQPYKTNEASTLRQYYTSKIQEAKQQLTEKMQNVRRLQAQRNEMNNKVRMLKEELSKLNEQGSNVGEVVKVMDKKKVLSKVHPEGKYVVDIDSSVDLAKLTAGCRVALRADSYALHMVLPNKVDPLVSLMMVEKVPDSTYEMIGGLDSQIKEIKEVIELPVKHPELFEALGIAQPKGVLLYGLPGTGKTLLARAVAHHTECTFIRVSGSELVQKFIGEGARSSRVEGSHGGDSEVQRTMLELLNQLDGFEATKNIKVIMATNRIDILDPALLRPGRIDRKIEFPAPDEKARLDILKIHSRKMNLMRGINLSKIAEVIKGASGAEAKAVCTEAGMFALRERRIHVTQEDFEMAVGKVMAKDQEKNMS</sequence>
<dbReference type="InterPro" id="IPR003960">
    <property type="entry name" value="ATPase_AAA_CS"/>
</dbReference>
<comment type="similarity">
    <text evidence="2 8">Belongs to the AAA ATPase family.</text>
</comment>
<evidence type="ECO:0000256" key="3">
    <source>
        <dbReference type="ARBA" id="ARBA00022490"/>
    </source>
</evidence>
<dbReference type="FunFam" id="2.40.50.140:FF:000044">
    <property type="entry name" value="26S protease regulatory subunit 8"/>
    <property type="match status" value="1"/>
</dbReference>
<dbReference type="SMART" id="SM00382">
    <property type="entry name" value="AAA"/>
    <property type="match status" value="1"/>
</dbReference>
<evidence type="ECO:0000256" key="4">
    <source>
        <dbReference type="ARBA" id="ARBA00022741"/>
    </source>
</evidence>
<dbReference type="InterPro" id="IPR032501">
    <property type="entry name" value="Prot_ATP_ID_OB_2nd"/>
</dbReference>
<dbReference type="PANTHER" id="PTHR23073">
    <property type="entry name" value="26S PROTEASOME REGULATORY SUBUNIT"/>
    <property type="match status" value="1"/>
</dbReference>
<evidence type="ECO:0000256" key="6">
    <source>
        <dbReference type="ARBA" id="ARBA00022942"/>
    </source>
</evidence>
<dbReference type="Pfam" id="PF00004">
    <property type="entry name" value="AAA"/>
    <property type="match status" value="2"/>
</dbReference>
<dbReference type="InterPro" id="IPR027417">
    <property type="entry name" value="P-loop_NTPase"/>
</dbReference>
<dbReference type="FunFam" id="3.40.50.300:FF:003803">
    <property type="entry name" value="Uncharacterized protein"/>
    <property type="match status" value="1"/>
</dbReference>
<evidence type="ECO:0000256" key="8">
    <source>
        <dbReference type="RuleBase" id="RU003651"/>
    </source>
</evidence>
<evidence type="ECO:0000256" key="2">
    <source>
        <dbReference type="ARBA" id="ARBA00006914"/>
    </source>
</evidence>
<dbReference type="Gene3D" id="2.40.50.140">
    <property type="entry name" value="Nucleic acid-binding proteins"/>
    <property type="match status" value="1"/>
</dbReference>
<dbReference type="InterPro" id="IPR050221">
    <property type="entry name" value="26S_Proteasome_ATPase"/>
</dbReference>
<dbReference type="PROSITE" id="PS00674">
    <property type="entry name" value="AAA"/>
    <property type="match status" value="1"/>
</dbReference>
<evidence type="ECO:0000259" key="10">
    <source>
        <dbReference type="SMART" id="SM00382"/>
    </source>
</evidence>
<dbReference type="InterPro" id="IPR012340">
    <property type="entry name" value="NA-bd_OB-fold"/>
</dbReference>
<evidence type="ECO:0000256" key="7">
    <source>
        <dbReference type="ARBA" id="ARBA00040909"/>
    </source>
</evidence>
<dbReference type="InterPro" id="IPR041569">
    <property type="entry name" value="AAA_lid_3"/>
</dbReference>
<keyword evidence="11" id="KW-1185">Reference proteome</keyword>
<feature type="coiled-coil region" evidence="9">
    <location>
        <begin position="34"/>
        <end position="78"/>
    </location>
</feature>
<dbReference type="GO" id="GO:0000502">
    <property type="term" value="C:proteasome complex"/>
    <property type="evidence" value="ECO:0007669"/>
    <property type="project" value="UniProtKB-KW"/>
</dbReference>
<evidence type="ECO:0000313" key="11">
    <source>
        <dbReference type="Proteomes" id="UP000887561"/>
    </source>
</evidence>
<dbReference type="Gene3D" id="3.40.50.300">
    <property type="entry name" value="P-loop containing nucleotide triphosphate hydrolases"/>
    <property type="match status" value="2"/>
</dbReference>
<evidence type="ECO:0000256" key="9">
    <source>
        <dbReference type="SAM" id="Coils"/>
    </source>
</evidence>
<dbReference type="Gene3D" id="1.10.8.60">
    <property type="match status" value="1"/>
</dbReference>
<dbReference type="InterPro" id="IPR003593">
    <property type="entry name" value="AAA+_ATPase"/>
</dbReference>
<dbReference type="FunFam" id="3.40.50.300:FF:002457">
    <property type="entry name" value="26S proteasome regulatory subunit 8"/>
    <property type="match status" value="1"/>
</dbReference>
<dbReference type="GO" id="GO:0005524">
    <property type="term" value="F:ATP binding"/>
    <property type="evidence" value="ECO:0007669"/>
    <property type="project" value="UniProtKB-KW"/>
</dbReference>
<evidence type="ECO:0000256" key="1">
    <source>
        <dbReference type="ARBA" id="ARBA00004496"/>
    </source>
</evidence>
<accession>A0A915MN96</accession>
<dbReference type="GO" id="GO:0005737">
    <property type="term" value="C:cytoplasm"/>
    <property type="evidence" value="ECO:0007669"/>
    <property type="project" value="UniProtKB-SubCell"/>
</dbReference>
<dbReference type="GO" id="GO:0016887">
    <property type="term" value="F:ATP hydrolysis activity"/>
    <property type="evidence" value="ECO:0007669"/>
    <property type="project" value="InterPro"/>
</dbReference>
<dbReference type="InterPro" id="IPR003959">
    <property type="entry name" value="ATPase_AAA_core"/>
</dbReference>
<keyword evidence="6" id="KW-0647">Proteasome</keyword>
<organism evidence="11 12">
    <name type="scientific">Meloidogyne javanica</name>
    <name type="common">Root-knot nematode worm</name>
    <dbReference type="NCBI Taxonomy" id="6303"/>
    <lineage>
        <taxon>Eukaryota</taxon>
        <taxon>Metazoa</taxon>
        <taxon>Ecdysozoa</taxon>
        <taxon>Nematoda</taxon>
        <taxon>Chromadorea</taxon>
        <taxon>Rhabditida</taxon>
        <taxon>Tylenchina</taxon>
        <taxon>Tylenchomorpha</taxon>
        <taxon>Tylenchoidea</taxon>
        <taxon>Meloidogynidae</taxon>
        <taxon>Meloidogyninae</taxon>
        <taxon>Meloidogyne</taxon>
        <taxon>Meloidogyne incognita group</taxon>
    </lineage>
</organism>
<proteinExistence type="inferred from homology"/>
<comment type="subcellular location">
    <subcellularLocation>
        <location evidence="1">Cytoplasm</location>
    </subcellularLocation>
</comment>
<dbReference type="AlphaFoldDB" id="A0A915MN96"/>
<dbReference type="Pfam" id="PF16450">
    <property type="entry name" value="Prot_ATP_ID_OB_C"/>
    <property type="match status" value="1"/>
</dbReference>
<evidence type="ECO:0000256" key="5">
    <source>
        <dbReference type="ARBA" id="ARBA00022840"/>
    </source>
</evidence>
<dbReference type="SUPFAM" id="SSF52540">
    <property type="entry name" value="P-loop containing nucleoside triphosphate hydrolases"/>
    <property type="match status" value="1"/>
</dbReference>
<dbReference type="Proteomes" id="UP000887561">
    <property type="component" value="Unplaced"/>
</dbReference>
<keyword evidence="4 8" id="KW-0547">Nucleotide-binding</keyword>
<name>A0A915MN96_MELJA</name>
<dbReference type="WBParaSite" id="scaffold47_cov208.g86">
    <property type="protein sequence ID" value="scaffold47_cov208.g86"/>
    <property type="gene ID" value="scaffold47_cov208.g86"/>
</dbReference>
<keyword evidence="9" id="KW-0175">Coiled coil</keyword>
<dbReference type="Pfam" id="PF17862">
    <property type="entry name" value="AAA_lid_3"/>
    <property type="match status" value="1"/>
</dbReference>
<keyword evidence="5 8" id="KW-0067">ATP-binding</keyword>
<dbReference type="FunFam" id="1.10.8.60:FF:000006">
    <property type="entry name" value="26S protease regulatory subunit 8"/>
    <property type="match status" value="1"/>
</dbReference>
<reference evidence="12" key="1">
    <citation type="submission" date="2022-11" db="UniProtKB">
        <authorList>
            <consortium name="WormBaseParasite"/>
        </authorList>
    </citation>
    <scope>IDENTIFICATION</scope>
</reference>
<keyword evidence="3" id="KW-0963">Cytoplasm</keyword>
<protein>
    <recommendedName>
        <fullName evidence="7">26S proteasome regulatory subunit 8</fullName>
    </recommendedName>
</protein>
<feature type="domain" description="AAA+ ATPase" evidence="10">
    <location>
        <begin position="191"/>
        <end position="304"/>
    </location>
</feature>
<evidence type="ECO:0000313" key="12">
    <source>
        <dbReference type="WBParaSite" id="scaffold47_cov208.g86"/>
    </source>
</evidence>